<accession>A0A1I4FIC7</accession>
<dbReference type="RefSeq" id="WP_091946774.1">
    <property type="nucleotide sequence ID" value="NZ_FOSV01000010.1"/>
</dbReference>
<dbReference type="Proteomes" id="UP000198804">
    <property type="component" value="Unassembled WGS sequence"/>
</dbReference>
<gene>
    <name evidence="1" type="ORF">SAMN04488125_11059</name>
</gene>
<reference evidence="2" key="1">
    <citation type="submission" date="2016-10" db="EMBL/GenBank/DDBJ databases">
        <authorList>
            <person name="Varghese N."/>
            <person name="Submissions S."/>
        </authorList>
    </citation>
    <scope>NUCLEOTIDE SEQUENCE [LARGE SCALE GENOMIC DNA]</scope>
    <source>
        <strain evidence="2">CGMCC 1.6474</strain>
    </source>
</reference>
<evidence type="ECO:0000313" key="2">
    <source>
        <dbReference type="Proteomes" id="UP000198804"/>
    </source>
</evidence>
<dbReference type="STRING" id="414703.SAMN04488125_11059"/>
<dbReference type="AlphaFoldDB" id="A0A1I4FIC7"/>
<evidence type="ECO:0000313" key="1">
    <source>
        <dbReference type="EMBL" id="SFL17684.1"/>
    </source>
</evidence>
<proteinExistence type="predicted"/>
<protein>
    <submittedName>
        <fullName evidence="1">Uncharacterized protein</fullName>
    </submittedName>
</protein>
<organism evidence="1 2">
    <name type="scientific">Methylorubrum salsuginis</name>
    <dbReference type="NCBI Taxonomy" id="414703"/>
    <lineage>
        <taxon>Bacteria</taxon>
        <taxon>Pseudomonadati</taxon>
        <taxon>Pseudomonadota</taxon>
        <taxon>Alphaproteobacteria</taxon>
        <taxon>Hyphomicrobiales</taxon>
        <taxon>Methylobacteriaceae</taxon>
        <taxon>Methylorubrum</taxon>
    </lineage>
</organism>
<name>A0A1I4FIC7_9HYPH</name>
<dbReference type="EMBL" id="FOSV01000010">
    <property type="protein sequence ID" value="SFL17684.1"/>
    <property type="molecule type" value="Genomic_DNA"/>
</dbReference>
<keyword evidence="2" id="KW-1185">Reference proteome</keyword>
<sequence>MQGKLSVRSARRHFSGVPRAYTRELAEPRTVATLRAVLAGRERSPDDVIQACRDIRLGLMSSRVVQLPGMIDCLGGLGLARLRGPRVTLQAAAHDLLDDADARRLW</sequence>